<evidence type="ECO:0000256" key="1">
    <source>
        <dbReference type="SAM" id="MobiDB-lite"/>
    </source>
</evidence>
<feature type="region of interest" description="Disordered" evidence="1">
    <location>
        <begin position="181"/>
        <end position="224"/>
    </location>
</feature>
<evidence type="ECO:0000313" key="2">
    <source>
        <dbReference type="EMBL" id="QGN14752.1"/>
    </source>
</evidence>
<accession>A0ABX6EUM1</accession>
<gene>
    <name evidence="2" type="ORF">FIM1_1422</name>
</gene>
<dbReference type="Proteomes" id="UP000422736">
    <property type="component" value="Chromosome 2"/>
</dbReference>
<keyword evidence="3" id="KW-1185">Reference proteome</keyword>
<feature type="region of interest" description="Disordered" evidence="1">
    <location>
        <begin position="113"/>
        <end position="149"/>
    </location>
</feature>
<evidence type="ECO:0000313" key="3">
    <source>
        <dbReference type="Proteomes" id="UP000422736"/>
    </source>
</evidence>
<proteinExistence type="predicted"/>
<feature type="compositionally biased region" description="Polar residues" evidence="1">
    <location>
        <begin position="212"/>
        <end position="224"/>
    </location>
</feature>
<feature type="compositionally biased region" description="Low complexity" evidence="1">
    <location>
        <begin position="200"/>
        <end position="211"/>
    </location>
</feature>
<protein>
    <submittedName>
        <fullName evidence="2">Uncharacterized protein</fullName>
    </submittedName>
</protein>
<feature type="region of interest" description="Disordered" evidence="1">
    <location>
        <begin position="1"/>
        <end position="42"/>
    </location>
</feature>
<feature type="compositionally biased region" description="Basic residues" evidence="1">
    <location>
        <begin position="8"/>
        <end position="17"/>
    </location>
</feature>
<feature type="compositionally biased region" description="Basic and acidic residues" evidence="1">
    <location>
        <begin position="183"/>
        <end position="197"/>
    </location>
</feature>
<organism evidence="2 3">
    <name type="scientific">Kluyveromyces marxianus</name>
    <name type="common">Yeast</name>
    <name type="synonym">Candida kefyr</name>
    <dbReference type="NCBI Taxonomy" id="4911"/>
    <lineage>
        <taxon>Eukaryota</taxon>
        <taxon>Fungi</taxon>
        <taxon>Dikarya</taxon>
        <taxon>Ascomycota</taxon>
        <taxon>Saccharomycotina</taxon>
        <taxon>Saccharomycetes</taxon>
        <taxon>Saccharomycetales</taxon>
        <taxon>Saccharomycetaceae</taxon>
        <taxon>Kluyveromyces</taxon>
    </lineage>
</organism>
<sequence length="224" mass="24909">MIPTGRSTGRRRARKRAISQGSEGEVVPLRAKPTNIRKRSGFDKNIRFLGDTNSVGGSRVDKYMKQNEGNKNVVFASDHVSIRLGDAEQEQGSEQEPDLNQQRLIITSPNTSLQISDFDVPPESTSTPLPSPDKQLSSLSDRSEGSKAYPMYHSTNYRWNRELYDGADVIGQRMYSPVKSTVRYHEPAPGKYNDKPNGKSYSSDDVQYDSSAANATYYGSESTS</sequence>
<dbReference type="EMBL" id="CP015055">
    <property type="protein sequence ID" value="QGN14752.1"/>
    <property type="molecule type" value="Genomic_DNA"/>
</dbReference>
<name>A0ABX6EUM1_KLUMA</name>
<reference evidence="2 3" key="1">
    <citation type="submission" date="2016-03" db="EMBL/GenBank/DDBJ databases">
        <title>How can Kluyveromyces marxianus grow so fast - potential evolutionary course in Saccharomyces Complex revealed by comparative genomics.</title>
        <authorList>
            <person name="Mo W."/>
            <person name="Lu W."/>
            <person name="Yang X."/>
            <person name="Qi J."/>
            <person name="Lv H."/>
        </authorList>
    </citation>
    <scope>NUCLEOTIDE SEQUENCE [LARGE SCALE GENOMIC DNA]</scope>
    <source>
        <strain evidence="2 3">FIM1</strain>
    </source>
</reference>